<evidence type="ECO:0000313" key="2">
    <source>
        <dbReference type="EMBL" id="GAA3920240.1"/>
    </source>
</evidence>
<accession>A0ABP7MEA4</accession>
<evidence type="ECO:0000313" key="3">
    <source>
        <dbReference type="Proteomes" id="UP001501565"/>
    </source>
</evidence>
<sequence length="619" mass="69539">MQRSEPNLAHWEQAWQKALSLWSKYTKLRPPVLCETQIEAAKEGLTGSFAMIRLSDQTVVIDLVAITQFKLQDYAVEILAHEIGHHILSPASVSDHARMIARIYANLPTLEEHAGMVANLYTDLLINNHLKRQCDLKMDDIYRRINASTFQNSSSAQNTENVQNHPSSRIWQLYMRIYEHLWQLKRGSLGAAFYENSVESTNNEREDILEGDAWLGARIIKVYASDALKGASRFASLLLPYLAEEREMSEQIAKLMDTRHAATGQFPSGLINSDSEENDTVHPSNDPSLVGEQLSNTSGQKNQGEPLSVSPENTSSAGQYRDPFHYGQILKSAGLTLSDHDIAIRYYRERAMPLLVSFPSKSQPVKAELIPEGTTLWEPGEPMEDIDWFGTLSSSSTVIPGVTTVKREWGYAEENEPDIEPCDLDLYVDCSGSMPNPQQEISYTALAGTILCLSALRAGASVQVTLWSGTNQFKTTEGFVKNEHQILNVLTDYFGGGTAFPIHILRKTHIEQQRLRDTHIVILSDDGVTTMFDQDENDVSGWNIAEQALQNANGGGTMVLNLNWDYPAVTPDNWMKKDHDLLVRAEQDQQWSVYPVSSWEAMVQFAKHFSQRHYEVSNS</sequence>
<organism evidence="2 3">
    <name type="scientific">Litoribacillus peritrichatus</name>
    <dbReference type="NCBI Taxonomy" id="718191"/>
    <lineage>
        <taxon>Bacteria</taxon>
        <taxon>Pseudomonadati</taxon>
        <taxon>Pseudomonadota</taxon>
        <taxon>Gammaproteobacteria</taxon>
        <taxon>Oceanospirillales</taxon>
        <taxon>Oceanospirillaceae</taxon>
        <taxon>Litoribacillus</taxon>
    </lineage>
</organism>
<dbReference type="RefSeq" id="WP_344797039.1">
    <property type="nucleotide sequence ID" value="NZ_BAABBN010000004.1"/>
</dbReference>
<dbReference type="Proteomes" id="UP001501565">
    <property type="component" value="Unassembled WGS sequence"/>
</dbReference>
<feature type="region of interest" description="Disordered" evidence="1">
    <location>
        <begin position="265"/>
        <end position="321"/>
    </location>
</feature>
<protein>
    <recommendedName>
        <fullName evidence="4">VWA domain-containing protein</fullName>
    </recommendedName>
</protein>
<dbReference type="SUPFAM" id="SSF53300">
    <property type="entry name" value="vWA-like"/>
    <property type="match status" value="1"/>
</dbReference>
<evidence type="ECO:0000256" key="1">
    <source>
        <dbReference type="SAM" id="MobiDB-lite"/>
    </source>
</evidence>
<dbReference type="InterPro" id="IPR036465">
    <property type="entry name" value="vWFA_dom_sf"/>
</dbReference>
<evidence type="ECO:0008006" key="4">
    <source>
        <dbReference type="Google" id="ProtNLM"/>
    </source>
</evidence>
<keyword evidence="3" id="KW-1185">Reference proteome</keyword>
<gene>
    <name evidence="2" type="ORF">GCM10022277_14780</name>
</gene>
<name>A0ABP7MEA4_9GAMM</name>
<feature type="compositionally biased region" description="Polar residues" evidence="1">
    <location>
        <begin position="281"/>
        <end position="318"/>
    </location>
</feature>
<proteinExistence type="predicted"/>
<reference evidence="3" key="1">
    <citation type="journal article" date="2019" name="Int. J. Syst. Evol. Microbiol.">
        <title>The Global Catalogue of Microorganisms (GCM) 10K type strain sequencing project: providing services to taxonomists for standard genome sequencing and annotation.</title>
        <authorList>
            <consortium name="The Broad Institute Genomics Platform"/>
            <consortium name="The Broad Institute Genome Sequencing Center for Infectious Disease"/>
            <person name="Wu L."/>
            <person name="Ma J."/>
        </authorList>
    </citation>
    <scope>NUCLEOTIDE SEQUENCE [LARGE SCALE GENOMIC DNA]</scope>
    <source>
        <strain evidence="3">JCM 17551</strain>
    </source>
</reference>
<dbReference type="EMBL" id="BAABBN010000004">
    <property type="protein sequence ID" value="GAA3920240.1"/>
    <property type="molecule type" value="Genomic_DNA"/>
</dbReference>
<comment type="caution">
    <text evidence="2">The sequence shown here is derived from an EMBL/GenBank/DDBJ whole genome shotgun (WGS) entry which is preliminary data.</text>
</comment>